<dbReference type="AlphaFoldDB" id="A0AAD9N643"/>
<accession>A0AAD9N643</accession>
<name>A0AAD9N643_RIDPI</name>
<dbReference type="GO" id="GO:0005886">
    <property type="term" value="C:plasma membrane"/>
    <property type="evidence" value="ECO:0007669"/>
    <property type="project" value="InterPro"/>
</dbReference>
<keyword evidence="1" id="KW-0472">Membrane</keyword>
<feature type="transmembrane region" description="Helical" evidence="1">
    <location>
        <begin position="33"/>
        <end position="52"/>
    </location>
</feature>
<feature type="transmembrane region" description="Helical" evidence="1">
    <location>
        <begin position="96"/>
        <end position="114"/>
    </location>
</feature>
<keyword evidence="1" id="KW-0812">Transmembrane</keyword>
<evidence type="ECO:0000313" key="2">
    <source>
        <dbReference type="EMBL" id="KAK2158155.1"/>
    </source>
</evidence>
<proteinExistence type="predicted"/>
<dbReference type="PANTHER" id="PTHR23302:SF43">
    <property type="entry name" value="TMC DOMAIN-CONTAINING PROTEIN"/>
    <property type="match status" value="1"/>
</dbReference>
<dbReference type="GO" id="GO:0008381">
    <property type="term" value="F:mechanosensitive monoatomic ion channel activity"/>
    <property type="evidence" value="ECO:0007669"/>
    <property type="project" value="TreeGrafter"/>
</dbReference>
<dbReference type="InterPro" id="IPR038900">
    <property type="entry name" value="TMC"/>
</dbReference>
<sequence>MTWHHMIAPDCPAGHFGGGVLTYFLFLRWLLKVNFYLFVLTMLFVTLPFNIWRSNVPTTYYNNSERLGFNDSYDGCIDIHVDAFGGAVQFSYNVPLAYIFTIIGCLAISLFNIIHRCVQCSRR</sequence>
<comment type="caution">
    <text evidence="2">The sequence shown here is derived from an EMBL/GenBank/DDBJ whole genome shotgun (WGS) entry which is preliminary data.</text>
</comment>
<feature type="transmembrane region" description="Helical" evidence="1">
    <location>
        <begin position="6"/>
        <end position="26"/>
    </location>
</feature>
<gene>
    <name evidence="2" type="ORF">NP493_1818g00029</name>
</gene>
<protein>
    <submittedName>
        <fullName evidence="2">Uncharacterized protein</fullName>
    </submittedName>
</protein>
<evidence type="ECO:0000256" key="1">
    <source>
        <dbReference type="SAM" id="Phobius"/>
    </source>
</evidence>
<evidence type="ECO:0000313" key="3">
    <source>
        <dbReference type="Proteomes" id="UP001209878"/>
    </source>
</evidence>
<dbReference type="Proteomes" id="UP001209878">
    <property type="component" value="Unassembled WGS sequence"/>
</dbReference>
<dbReference type="EMBL" id="JAODUO010001816">
    <property type="protein sequence ID" value="KAK2158155.1"/>
    <property type="molecule type" value="Genomic_DNA"/>
</dbReference>
<reference evidence="2" key="1">
    <citation type="journal article" date="2023" name="Mol. Biol. Evol.">
        <title>Third-Generation Sequencing Reveals the Adaptive Role of the Epigenome in Three Deep-Sea Polychaetes.</title>
        <authorList>
            <person name="Perez M."/>
            <person name="Aroh O."/>
            <person name="Sun Y."/>
            <person name="Lan Y."/>
            <person name="Juniper S.K."/>
            <person name="Young C.R."/>
            <person name="Angers B."/>
            <person name="Qian P.Y."/>
        </authorList>
    </citation>
    <scope>NUCLEOTIDE SEQUENCE</scope>
    <source>
        <strain evidence="2">R07B-5</strain>
    </source>
</reference>
<keyword evidence="1" id="KW-1133">Transmembrane helix</keyword>
<keyword evidence="3" id="KW-1185">Reference proteome</keyword>
<dbReference type="PANTHER" id="PTHR23302">
    <property type="entry name" value="TRANSMEMBRANE CHANNEL-RELATED"/>
    <property type="match status" value="1"/>
</dbReference>
<organism evidence="2 3">
    <name type="scientific">Ridgeia piscesae</name>
    <name type="common">Tubeworm</name>
    <dbReference type="NCBI Taxonomy" id="27915"/>
    <lineage>
        <taxon>Eukaryota</taxon>
        <taxon>Metazoa</taxon>
        <taxon>Spiralia</taxon>
        <taxon>Lophotrochozoa</taxon>
        <taxon>Annelida</taxon>
        <taxon>Polychaeta</taxon>
        <taxon>Sedentaria</taxon>
        <taxon>Canalipalpata</taxon>
        <taxon>Sabellida</taxon>
        <taxon>Siboglinidae</taxon>
        <taxon>Ridgeia</taxon>
    </lineage>
</organism>